<evidence type="ECO:0000256" key="1">
    <source>
        <dbReference type="ARBA" id="ARBA00002388"/>
    </source>
</evidence>
<dbReference type="InterPro" id="IPR024936">
    <property type="entry name" value="Cyclophilin-type_PPIase"/>
</dbReference>
<accession>A0AAE3FGK7</accession>
<sequence length="165" mass="18185">MNQPKIRIKVKDMGDMIAVLYPEKAPETVKNFLALAESGFFDGLIFHRVIPGFMIQGGGYTPDFGEKKAKAIKGEFAANGFRGNDLRHKRGVLSMARTMDPNSASSQFFIMHADAPHLDRQYAAFGEVTDGIGIVDKIASVDTGRYGYFDDVPLTPVVIEKIEVL</sequence>
<keyword evidence="4 5" id="KW-0413">Isomerase</keyword>
<comment type="function">
    <text evidence="1 5">PPIases accelerate the folding of proteins. It catalyzes the cis-trans isomerization of proline imidic peptide bonds in oligopeptides.</text>
</comment>
<dbReference type="Gene3D" id="2.40.100.10">
    <property type="entry name" value="Cyclophilin-like"/>
    <property type="match status" value="1"/>
</dbReference>
<dbReference type="AlphaFoldDB" id="A0AAE3FGK7"/>
<protein>
    <recommendedName>
        <fullName evidence="5">Peptidyl-prolyl cis-trans isomerase</fullName>
        <shortName evidence="5">PPIase</shortName>
        <ecNumber evidence="5">5.2.1.8</ecNumber>
    </recommendedName>
</protein>
<reference evidence="7 8" key="1">
    <citation type="submission" date="2022-03" db="EMBL/GenBank/DDBJ databases">
        <title>Metagenome-assembled genomes from swine fecal metagenomes.</title>
        <authorList>
            <person name="Holman D.B."/>
            <person name="Kommadath A."/>
        </authorList>
    </citation>
    <scope>NUCLEOTIDE SEQUENCE [LARGE SCALE GENOMIC DNA]</scope>
    <source>
        <strain evidence="7">SUG147</strain>
    </source>
</reference>
<evidence type="ECO:0000313" key="8">
    <source>
        <dbReference type="Proteomes" id="UP001139365"/>
    </source>
</evidence>
<evidence type="ECO:0000256" key="3">
    <source>
        <dbReference type="ARBA" id="ARBA00023110"/>
    </source>
</evidence>
<dbReference type="InterPro" id="IPR002130">
    <property type="entry name" value="Cyclophilin-type_PPIase_dom"/>
</dbReference>
<dbReference type="PROSITE" id="PS50072">
    <property type="entry name" value="CSA_PPIASE_2"/>
    <property type="match status" value="1"/>
</dbReference>
<dbReference type="PANTHER" id="PTHR45625">
    <property type="entry name" value="PEPTIDYL-PROLYL CIS-TRANS ISOMERASE-RELATED"/>
    <property type="match status" value="1"/>
</dbReference>
<comment type="caution">
    <text evidence="7">The sequence shown here is derived from an EMBL/GenBank/DDBJ whole genome shotgun (WGS) entry which is preliminary data.</text>
</comment>
<evidence type="ECO:0000313" key="7">
    <source>
        <dbReference type="EMBL" id="MCI5755484.1"/>
    </source>
</evidence>
<dbReference type="PANTHER" id="PTHR45625:SF4">
    <property type="entry name" value="PEPTIDYLPROLYL ISOMERASE DOMAIN AND WD REPEAT-CONTAINING PROTEIN 1"/>
    <property type="match status" value="1"/>
</dbReference>
<dbReference type="Proteomes" id="UP001139365">
    <property type="component" value="Unassembled WGS sequence"/>
</dbReference>
<dbReference type="EC" id="5.2.1.8" evidence="5"/>
<dbReference type="InterPro" id="IPR029000">
    <property type="entry name" value="Cyclophilin-like_dom_sf"/>
</dbReference>
<dbReference type="InterPro" id="IPR044666">
    <property type="entry name" value="Cyclophilin_A-like"/>
</dbReference>
<dbReference type="SUPFAM" id="SSF50891">
    <property type="entry name" value="Cyclophilin-like"/>
    <property type="match status" value="1"/>
</dbReference>
<proteinExistence type="inferred from homology"/>
<comment type="catalytic activity">
    <reaction evidence="5">
        <text>[protein]-peptidylproline (omega=180) = [protein]-peptidylproline (omega=0)</text>
        <dbReference type="Rhea" id="RHEA:16237"/>
        <dbReference type="Rhea" id="RHEA-COMP:10747"/>
        <dbReference type="Rhea" id="RHEA-COMP:10748"/>
        <dbReference type="ChEBI" id="CHEBI:83833"/>
        <dbReference type="ChEBI" id="CHEBI:83834"/>
        <dbReference type="EC" id="5.2.1.8"/>
    </reaction>
</comment>
<dbReference type="EMBL" id="JALEMU010000067">
    <property type="protein sequence ID" value="MCI5755484.1"/>
    <property type="molecule type" value="Genomic_DNA"/>
</dbReference>
<dbReference type="PRINTS" id="PR00153">
    <property type="entry name" value="CSAPPISMRASE"/>
</dbReference>
<dbReference type="Pfam" id="PF00160">
    <property type="entry name" value="Pro_isomerase"/>
    <property type="match status" value="1"/>
</dbReference>
<evidence type="ECO:0000259" key="6">
    <source>
        <dbReference type="PROSITE" id="PS50072"/>
    </source>
</evidence>
<evidence type="ECO:0000256" key="4">
    <source>
        <dbReference type="ARBA" id="ARBA00023235"/>
    </source>
</evidence>
<gene>
    <name evidence="7" type="ORF">MR241_04230</name>
</gene>
<evidence type="ECO:0000256" key="2">
    <source>
        <dbReference type="ARBA" id="ARBA00007365"/>
    </source>
</evidence>
<dbReference type="PIRSF" id="PIRSF001467">
    <property type="entry name" value="Peptidylpro_ismrse"/>
    <property type="match status" value="1"/>
</dbReference>
<evidence type="ECO:0000256" key="5">
    <source>
        <dbReference type="RuleBase" id="RU363019"/>
    </source>
</evidence>
<keyword evidence="3 5" id="KW-0697">Rotamase</keyword>
<dbReference type="GO" id="GO:0003755">
    <property type="term" value="F:peptidyl-prolyl cis-trans isomerase activity"/>
    <property type="evidence" value="ECO:0007669"/>
    <property type="project" value="UniProtKB-UniRule"/>
</dbReference>
<dbReference type="PROSITE" id="PS00170">
    <property type="entry name" value="CSA_PPIASE_1"/>
    <property type="match status" value="1"/>
</dbReference>
<feature type="domain" description="PPIase cyclophilin-type" evidence="6">
    <location>
        <begin position="11"/>
        <end position="164"/>
    </location>
</feature>
<name>A0AAE3FGK7_9BACT</name>
<organism evidence="7 8">
    <name type="scientific">Candidatus Colimorpha enterica</name>
    <dbReference type="NCBI Taxonomy" id="3083063"/>
    <lineage>
        <taxon>Bacteria</taxon>
        <taxon>Pseudomonadati</taxon>
        <taxon>Bacteroidota</taxon>
        <taxon>Bacteroidia</taxon>
        <taxon>Bacteroidales</taxon>
        <taxon>Candidatus Colimorpha</taxon>
    </lineage>
</organism>
<dbReference type="InterPro" id="IPR020892">
    <property type="entry name" value="Cyclophilin-type_PPIase_CS"/>
</dbReference>
<dbReference type="GO" id="GO:0006457">
    <property type="term" value="P:protein folding"/>
    <property type="evidence" value="ECO:0007669"/>
    <property type="project" value="InterPro"/>
</dbReference>
<comment type="similarity">
    <text evidence="2 5">Belongs to the cyclophilin-type PPIase family.</text>
</comment>